<name>A0ABV8CUF5_9STRE</name>
<gene>
    <name evidence="12" type="primary">mvaD</name>
    <name evidence="12" type="ORF">ACFORF_03925</name>
</gene>
<dbReference type="InterPro" id="IPR036554">
    <property type="entry name" value="GHMP_kinase_C_sf"/>
</dbReference>
<keyword evidence="5" id="KW-0547">Nucleotide-binding</keyword>
<dbReference type="EC" id="4.1.1.33" evidence="2"/>
<dbReference type="InterPro" id="IPR029765">
    <property type="entry name" value="Mev_diP_decarb"/>
</dbReference>
<dbReference type="InterPro" id="IPR006203">
    <property type="entry name" value="GHMP_knse_ATP-bd_CS"/>
</dbReference>
<dbReference type="GO" id="GO:0004163">
    <property type="term" value="F:diphosphomevalonate decarboxylase activity"/>
    <property type="evidence" value="ECO:0007669"/>
    <property type="project" value="UniProtKB-EC"/>
</dbReference>
<dbReference type="EMBL" id="JBHRZV010000028">
    <property type="protein sequence ID" value="MFC3927764.1"/>
    <property type="molecule type" value="Genomic_DNA"/>
</dbReference>
<comment type="similarity">
    <text evidence="1">Belongs to the diphosphomevalonate decarboxylase family.</text>
</comment>
<dbReference type="InterPro" id="IPR020568">
    <property type="entry name" value="Ribosomal_Su5_D2-typ_SF"/>
</dbReference>
<evidence type="ECO:0000256" key="4">
    <source>
        <dbReference type="ARBA" id="ARBA00022679"/>
    </source>
</evidence>
<dbReference type="Pfam" id="PF18376">
    <property type="entry name" value="MDD_C"/>
    <property type="match status" value="1"/>
</dbReference>
<dbReference type="InterPro" id="IPR014721">
    <property type="entry name" value="Ribsml_uS5_D2-typ_fold_subgr"/>
</dbReference>
<dbReference type="InterPro" id="IPR053859">
    <property type="entry name" value="MVD-like_N"/>
</dbReference>
<comment type="caution">
    <text evidence="12">The sequence shown here is derived from an EMBL/GenBank/DDBJ whole genome shotgun (WGS) entry which is preliminary data.</text>
</comment>
<keyword evidence="3" id="KW-0444">Lipid biosynthesis</keyword>
<evidence type="ECO:0000256" key="1">
    <source>
        <dbReference type="ARBA" id="ARBA00008831"/>
    </source>
</evidence>
<evidence type="ECO:0000256" key="3">
    <source>
        <dbReference type="ARBA" id="ARBA00022516"/>
    </source>
</evidence>
<keyword evidence="9 12" id="KW-0456">Lyase</keyword>
<keyword evidence="6" id="KW-0418">Kinase</keyword>
<feature type="domain" description="Mvd1 C-terminal" evidence="10">
    <location>
        <begin position="171"/>
        <end position="302"/>
    </location>
</feature>
<evidence type="ECO:0000256" key="2">
    <source>
        <dbReference type="ARBA" id="ARBA00012296"/>
    </source>
</evidence>
<evidence type="ECO:0000256" key="5">
    <source>
        <dbReference type="ARBA" id="ARBA00022741"/>
    </source>
</evidence>
<dbReference type="Proteomes" id="UP001595807">
    <property type="component" value="Unassembled WGS sequence"/>
</dbReference>
<keyword evidence="7" id="KW-0067">ATP-binding</keyword>
<feature type="domain" description="Diphosphomevalonate decarboxylase-like N-terminal" evidence="11">
    <location>
        <begin position="11"/>
        <end position="156"/>
    </location>
</feature>
<dbReference type="PANTHER" id="PTHR10977:SF3">
    <property type="entry name" value="DIPHOSPHOMEVALONATE DECARBOXYLASE"/>
    <property type="match status" value="1"/>
</dbReference>
<evidence type="ECO:0000256" key="9">
    <source>
        <dbReference type="ARBA" id="ARBA00023239"/>
    </source>
</evidence>
<dbReference type="PANTHER" id="PTHR10977">
    <property type="entry name" value="DIPHOSPHOMEVALONATE DECARBOXYLASE"/>
    <property type="match status" value="1"/>
</dbReference>
<keyword evidence="8" id="KW-0443">Lipid metabolism</keyword>
<organism evidence="12 13">
    <name type="scientific">Streptococcus caprae</name>
    <dbReference type="NCBI Taxonomy" id="1640501"/>
    <lineage>
        <taxon>Bacteria</taxon>
        <taxon>Bacillati</taxon>
        <taxon>Bacillota</taxon>
        <taxon>Bacilli</taxon>
        <taxon>Lactobacillales</taxon>
        <taxon>Streptococcaceae</taxon>
        <taxon>Streptococcus</taxon>
    </lineage>
</organism>
<dbReference type="PROSITE" id="PS00627">
    <property type="entry name" value="GHMP_KINASES_ATP"/>
    <property type="match status" value="1"/>
</dbReference>
<evidence type="ECO:0000256" key="7">
    <source>
        <dbReference type="ARBA" id="ARBA00022840"/>
    </source>
</evidence>
<sequence>MDRKPVSVRSYANIAIIKYWGKADAERMIPATSSISLTLENMYTDTELELIVGGERDEFYINDVLQSDAEHAKISKVIDLFRTESSQFVRVRTRNNMPTAAGLSSSSSGLSALVKGCNELFGKDLPLEELAQVAKFASGSSARSFFGPLAAWDKDSGAIYPVKTDLKLAMIMLVLNDAQKPVSSREGMKRCAETSTNFKEWIDQSEKDYEAMLGYLAANDFEAVGELTEANALFMHSTPEHATPAFSYLTEESHKAMEAVRKLRQQGERCYFTMDAGPNVKILCLEEDLERLAAIFEKDYRVIVSKTKVLPDDNH</sequence>
<evidence type="ECO:0000256" key="6">
    <source>
        <dbReference type="ARBA" id="ARBA00022777"/>
    </source>
</evidence>
<dbReference type="InterPro" id="IPR041431">
    <property type="entry name" value="Mvd1_C"/>
</dbReference>
<evidence type="ECO:0000256" key="8">
    <source>
        <dbReference type="ARBA" id="ARBA00023098"/>
    </source>
</evidence>
<dbReference type="Gene3D" id="3.30.230.10">
    <property type="match status" value="1"/>
</dbReference>
<dbReference type="SUPFAM" id="SSF54211">
    <property type="entry name" value="Ribosomal protein S5 domain 2-like"/>
    <property type="match status" value="1"/>
</dbReference>
<dbReference type="SUPFAM" id="SSF55060">
    <property type="entry name" value="GHMP Kinase, C-terminal domain"/>
    <property type="match status" value="1"/>
</dbReference>
<keyword evidence="13" id="KW-1185">Reference proteome</keyword>
<evidence type="ECO:0000259" key="11">
    <source>
        <dbReference type="Pfam" id="PF22700"/>
    </source>
</evidence>
<reference evidence="13" key="1">
    <citation type="journal article" date="2019" name="Int. J. Syst. Evol. Microbiol.">
        <title>The Global Catalogue of Microorganisms (GCM) 10K type strain sequencing project: providing services to taxonomists for standard genome sequencing and annotation.</title>
        <authorList>
            <consortium name="The Broad Institute Genomics Platform"/>
            <consortium name="The Broad Institute Genome Sequencing Center for Infectious Disease"/>
            <person name="Wu L."/>
            <person name="Ma J."/>
        </authorList>
    </citation>
    <scope>NUCLEOTIDE SEQUENCE [LARGE SCALE GENOMIC DNA]</scope>
    <source>
        <strain evidence="13">CCUG 67170</strain>
    </source>
</reference>
<evidence type="ECO:0000259" key="10">
    <source>
        <dbReference type="Pfam" id="PF18376"/>
    </source>
</evidence>
<evidence type="ECO:0000313" key="12">
    <source>
        <dbReference type="EMBL" id="MFC3927764.1"/>
    </source>
</evidence>
<dbReference type="Pfam" id="PF22700">
    <property type="entry name" value="MVD-like_N"/>
    <property type="match status" value="1"/>
</dbReference>
<accession>A0ABV8CUF5</accession>
<proteinExistence type="inferred from homology"/>
<dbReference type="RefSeq" id="WP_380425698.1">
    <property type="nucleotide sequence ID" value="NZ_JBHRZV010000028.1"/>
</dbReference>
<dbReference type="InterPro" id="IPR005935">
    <property type="entry name" value="Mev_decarb"/>
</dbReference>
<dbReference type="NCBIfam" id="TIGR01240">
    <property type="entry name" value="mevDPdecarb"/>
    <property type="match status" value="1"/>
</dbReference>
<protein>
    <recommendedName>
        <fullName evidence="2">diphosphomevalonate decarboxylase</fullName>
        <ecNumber evidence="2">4.1.1.33</ecNumber>
    </recommendedName>
</protein>
<dbReference type="PIRSF" id="PIRSF015950">
    <property type="entry name" value="Mev_P_decrbx"/>
    <property type="match status" value="1"/>
</dbReference>
<dbReference type="Gene3D" id="3.30.70.890">
    <property type="entry name" value="GHMP kinase, C-terminal domain"/>
    <property type="match status" value="1"/>
</dbReference>
<keyword evidence="4" id="KW-0808">Transferase</keyword>
<evidence type="ECO:0000313" key="13">
    <source>
        <dbReference type="Proteomes" id="UP001595807"/>
    </source>
</evidence>